<evidence type="ECO:0000313" key="3">
    <source>
        <dbReference type="Proteomes" id="UP001107558"/>
    </source>
</evidence>
<reference evidence="2" key="1">
    <citation type="submission" date="2021-03" db="EMBL/GenBank/DDBJ databases">
        <title>Chromosome level genome of the anhydrobiotic midge Polypedilum vanderplanki.</title>
        <authorList>
            <person name="Yoshida Y."/>
            <person name="Kikawada T."/>
            <person name="Gusev O."/>
        </authorList>
    </citation>
    <scope>NUCLEOTIDE SEQUENCE</scope>
    <source>
        <strain evidence="2">NIAS01</strain>
        <tissue evidence="2">Whole body or cell culture</tissue>
    </source>
</reference>
<evidence type="ECO:0000313" key="2">
    <source>
        <dbReference type="EMBL" id="KAG5681809.1"/>
    </source>
</evidence>
<organism evidence="2 3">
    <name type="scientific">Polypedilum vanderplanki</name>
    <name type="common">Sleeping chironomid midge</name>
    <dbReference type="NCBI Taxonomy" id="319348"/>
    <lineage>
        <taxon>Eukaryota</taxon>
        <taxon>Metazoa</taxon>
        <taxon>Ecdysozoa</taxon>
        <taxon>Arthropoda</taxon>
        <taxon>Hexapoda</taxon>
        <taxon>Insecta</taxon>
        <taxon>Pterygota</taxon>
        <taxon>Neoptera</taxon>
        <taxon>Endopterygota</taxon>
        <taxon>Diptera</taxon>
        <taxon>Nematocera</taxon>
        <taxon>Chironomoidea</taxon>
        <taxon>Chironomidae</taxon>
        <taxon>Chironominae</taxon>
        <taxon>Polypedilum</taxon>
        <taxon>Polypedilum</taxon>
    </lineage>
</organism>
<dbReference type="Proteomes" id="UP001107558">
    <property type="component" value="Chromosome 1"/>
</dbReference>
<keyword evidence="1" id="KW-0732">Signal</keyword>
<comment type="caution">
    <text evidence="2">The sequence shown here is derived from an EMBL/GenBank/DDBJ whole genome shotgun (WGS) entry which is preliminary data.</text>
</comment>
<accession>A0A9J6CHX0</accession>
<feature type="signal peptide" evidence="1">
    <location>
        <begin position="1"/>
        <end position="19"/>
    </location>
</feature>
<dbReference type="OrthoDB" id="10400584at2759"/>
<dbReference type="EMBL" id="JADBJN010000001">
    <property type="protein sequence ID" value="KAG5681809.1"/>
    <property type="molecule type" value="Genomic_DNA"/>
</dbReference>
<gene>
    <name evidence="2" type="ORF">PVAND_011217</name>
</gene>
<feature type="chain" id="PRO_5039918572" evidence="1">
    <location>
        <begin position="20"/>
        <end position="98"/>
    </location>
</feature>
<evidence type="ECO:0000256" key="1">
    <source>
        <dbReference type="SAM" id="SignalP"/>
    </source>
</evidence>
<proteinExistence type="predicted"/>
<name>A0A9J6CHX0_POLVA</name>
<protein>
    <submittedName>
        <fullName evidence="2">Uncharacterized protein</fullName>
    </submittedName>
</protein>
<keyword evidence="3" id="KW-1185">Reference proteome</keyword>
<dbReference type="AlphaFoldDB" id="A0A9J6CHX0"/>
<sequence length="98" mass="11100">MKLALALIVLLFVVVVCHCNEDAISDDEIQELISDYNSLYKPSGNDKNAPIREMAMKTKELTFKYFKTVGIEIARHMCSSLDDIIKSLTSKMDNNNEI</sequence>